<gene>
    <name evidence="5" type="ORF">ENG67_06670</name>
</gene>
<evidence type="ECO:0000256" key="1">
    <source>
        <dbReference type="ARBA" id="ARBA00023015"/>
    </source>
</evidence>
<dbReference type="PRINTS" id="PR00778">
    <property type="entry name" value="HTHARSR"/>
</dbReference>
<dbReference type="EMBL" id="DRBW01000245">
    <property type="protein sequence ID" value="HDM90870.1"/>
    <property type="molecule type" value="Genomic_DNA"/>
</dbReference>
<dbReference type="Pfam" id="PF01022">
    <property type="entry name" value="HTH_5"/>
    <property type="match status" value="1"/>
</dbReference>
<protein>
    <submittedName>
        <fullName evidence="5">Transcriptional regulator</fullName>
    </submittedName>
</protein>
<proteinExistence type="predicted"/>
<evidence type="ECO:0000259" key="4">
    <source>
        <dbReference type="PROSITE" id="PS50987"/>
    </source>
</evidence>
<keyword evidence="2" id="KW-0238">DNA-binding</keyword>
<evidence type="ECO:0000256" key="3">
    <source>
        <dbReference type="ARBA" id="ARBA00023163"/>
    </source>
</evidence>
<name>A0A7C1BCU7_UNCW3</name>
<feature type="domain" description="HTH arsR-type" evidence="4">
    <location>
        <begin position="19"/>
        <end position="113"/>
    </location>
</feature>
<comment type="caution">
    <text evidence="5">The sequence shown here is derived from an EMBL/GenBank/DDBJ whole genome shotgun (WGS) entry which is preliminary data.</text>
</comment>
<organism evidence="5">
    <name type="scientific">candidate division WOR-3 bacterium</name>
    <dbReference type="NCBI Taxonomy" id="2052148"/>
    <lineage>
        <taxon>Bacteria</taxon>
        <taxon>Bacteria division WOR-3</taxon>
    </lineage>
</organism>
<dbReference type="InterPro" id="IPR011991">
    <property type="entry name" value="ArsR-like_HTH"/>
</dbReference>
<dbReference type="InterPro" id="IPR051081">
    <property type="entry name" value="HTH_MetalResp_TranReg"/>
</dbReference>
<dbReference type="InterPro" id="IPR036390">
    <property type="entry name" value="WH_DNA-bd_sf"/>
</dbReference>
<dbReference type="NCBIfam" id="NF033788">
    <property type="entry name" value="HTH_metalloreg"/>
    <property type="match status" value="1"/>
</dbReference>
<dbReference type="PROSITE" id="PS50987">
    <property type="entry name" value="HTH_ARSR_2"/>
    <property type="match status" value="1"/>
</dbReference>
<dbReference type="PANTHER" id="PTHR33154:SF18">
    <property type="entry name" value="ARSENICAL RESISTANCE OPERON REPRESSOR"/>
    <property type="match status" value="1"/>
</dbReference>
<keyword evidence="3" id="KW-0804">Transcription</keyword>
<dbReference type="PANTHER" id="PTHR33154">
    <property type="entry name" value="TRANSCRIPTIONAL REGULATOR, ARSR FAMILY"/>
    <property type="match status" value="1"/>
</dbReference>
<dbReference type="CDD" id="cd00090">
    <property type="entry name" value="HTH_ARSR"/>
    <property type="match status" value="1"/>
</dbReference>
<dbReference type="Gene3D" id="1.10.10.10">
    <property type="entry name" value="Winged helix-like DNA-binding domain superfamily/Winged helix DNA-binding domain"/>
    <property type="match status" value="1"/>
</dbReference>
<sequence length="121" mass="14154">MWPRILSSYFQREGRVVRYIRDIDDPRKEVFKALACGRRISILEILKDGEKCVCDLIPLLNIDQSAVSRHLSILKQAGFLVSWKKGVNVYYKLADPIVLKLLDIASEIVKKRDERDLRRLR</sequence>
<accession>A0A7C1BCU7</accession>
<evidence type="ECO:0000313" key="5">
    <source>
        <dbReference type="EMBL" id="HDM90870.1"/>
    </source>
</evidence>
<dbReference type="Proteomes" id="UP000885931">
    <property type="component" value="Unassembled WGS sequence"/>
</dbReference>
<dbReference type="GO" id="GO:0003700">
    <property type="term" value="F:DNA-binding transcription factor activity"/>
    <property type="evidence" value="ECO:0007669"/>
    <property type="project" value="InterPro"/>
</dbReference>
<dbReference type="SMART" id="SM00418">
    <property type="entry name" value="HTH_ARSR"/>
    <property type="match status" value="1"/>
</dbReference>
<keyword evidence="1" id="KW-0805">Transcription regulation</keyword>
<dbReference type="GO" id="GO:0003677">
    <property type="term" value="F:DNA binding"/>
    <property type="evidence" value="ECO:0007669"/>
    <property type="project" value="UniProtKB-KW"/>
</dbReference>
<evidence type="ECO:0000256" key="2">
    <source>
        <dbReference type="ARBA" id="ARBA00023125"/>
    </source>
</evidence>
<reference evidence="5" key="1">
    <citation type="journal article" date="2020" name="mSystems">
        <title>Genome- and Community-Level Interaction Insights into Carbon Utilization and Element Cycling Functions of Hydrothermarchaeota in Hydrothermal Sediment.</title>
        <authorList>
            <person name="Zhou Z."/>
            <person name="Liu Y."/>
            <person name="Xu W."/>
            <person name="Pan J."/>
            <person name="Luo Z.H."/>
            <person name="Li M."/>
        </authorList>
    </citation>
    <scope>NUCLEOTIDE SEQUENCE [LARGE SCALE GENOMIC DNA]</scope>
    <source>
        <strain evidence="5">HyVt-237</strain>
    </source>
</reference>
<dbReference type="AlphaFoldDB" id="A0A7C1BCU7"/>
<dbReference type="InterPro" id="IPR036388">
    <property type="entry name" value="WH-like_DNA-bd_sf"/>
</dbReference>
<dbReference type="SUPFAM" id="SSF46785">
    <property type="entry name" value="Winged helix' DNA-binding domain"/>
    <property type="match status" value="1"/>
</dbReference>
<dbReference type="InterPro" id="IPR001845">
    <property type="entry name" value="HTH_ArsR_DNA-bd_dom"/>
</dbReference>